<evidence type="ECO:0000313" key="2">
    <source>
        <dbReference type="WBParaSite" id="Csp11.Scaffold629.g8725.t2"/>
    </source>
</evidence>
<name>A0A1I7UF93_9PELO</name>
<proteinExistence type="predicted"/>
<dbReference type="WBParaSite" id="Csp11.Scaffold629.g8725.t2">
    <property type="protein sequence ID" value="Csp11.Scaffold629.g8725.t2"/>
    <property type="gene ID" value="Csp11.Scaffold629.g8725"/>
</dbReference>
<dbReference type="Proteomes" id="UP000095282">
    <property type="component" value="Unplaced"/>
</dbReference>
<reference evidence="2" key="1">
    <citation type="submission" date="2016-11" db="UniProtKB">
        <authorList>
            <consortium name="WormBaseParasite"/>
        </authorList>
    </citation>
    <scope>IDENTIFICATION</scope>
</reference>
<dbReference type="eggNOG" id="ENOG502TIF8">
    <property type="taxonomic scope" value="Eukaryota"/>
</dbReference>
<evidence type="ECO:0000313" key="1">
    <source>
        <dbReference type="Proteomes" id="UP000095282"/>
    </source>
</evidence>
<protein>
    <submittedName>
        <fullName evidence="2">CYSTM domain-containing protein</fullName>
    </submittedName>
</protein>
<sequence length="91" mass="10346">MSFPVHPSYGPGYGQVFTQQPYPSQQPVIILFYELVNILIFSYQQQPGYQQQQRQNSNCCDCCACCQCCLMCCACSYLLTCWAELCCSVLD</sequence>
<accession>A0A1I7UF93</accession>
<organism evidence="1 2">
    <name type="scientific">Caenorhabditis tropicalis</name>
    <dbReference type="NCBI Taxonomy" id="1561998"/>
    <lineage>
        <taxon>Eukaryota</taxon>
        <taxon>Metazoa</taxon>
        <taxon>Ecdysozoa</taxon>
        <taxon>Nematoda</taxon>
        <taxon>Chromadorea</taxon>
        <taxon>Rhabditida</taxon>
        <taxon>Rhabditina</taxon>
        <taxon>Rhabditomorpha</taxon>
        <taxon>Rhabditoidea</taxon>
        <taxon>Rhabditidae</taxon>
        <taxon>Peloderinae</taxon>
        <taxon>Caenorhabditis</taxon>
    </lineage>
</organism>
<keyword evidence="1" id="KW-1185">Reference proteome</keyword>
<dbReference type="AlphaFoldDB" id="A0A1I7UF93"/>